<gene>
    <name evidence="2" type="ORF">E8E12_000537</name>
</gene>
<evidence type="ECO:0000256" key="1">
    <source>
        <dbReference type="SAM" id="MobiDB-lite"/>
    </source>
</evidence>
<accession>A0A9P4WFL0</accession>
<organism evidence="2 3">
    <name type="scientific">Didymella heteroderae</name>
    <dbReference type="NCBI Taxonomy" id="1769908"/>
    <lineage>
        <taxon>Eukaryota</taxon>
        <taxon>Fungi</taxon>
        <taxon>Dikarya</taxon>
        <taxon>Ascomycota</taxon>
        <taxon>Pezizomycotina</taxon>
        <taxon>Dothideomycetes</taxon>
        <taxon>Pleosporomycetidae</taxon>
        <taxon>Pleosporales</taxon>
        <taxon>Pleosporineae</taxon>
        <taxon>Didymellaceae</taxon>
        <taxon>Didymella</taxon>
    </lineage>
</organism>
<comment type="caution">
    <text evidence="2">The sequence shown here is derived from an EMBL/GenBank/DDBJ whole genome shotgun (WGS) entry which is preliminary data.</text>
</comment>
<dbReference type="AlphaFoldDB" id="A0A9P4WFL0"/>
<dbReference type="Proteomes" id="UP000758155">
    <property type="component" value="Unassembled WGS sequence"/>
</dbReference>
<evidence type="ECO:0000313" key="3">
    <source>
        <dbReference type="Proteomes" id="UP000758155"/>
    </source>
</evidence>
<reference evidence="2" key="1">
    <citation type="submission" date="2019-04" db="EMBL/GenBank/DDBJ databases">
        <title>Sequencing of skin fungus with MAO and IRED activity.</title>
        <authorList>
            <person name="Marsaioli A.J."/>
            <person name="Bonatto J.M.C."/>
            <person name="Reis Junior O."/>
        </authorList>
    </citation>
    <scope>NUCLEOTIDE SEQUENCE</scope>
    <source>
        <strain evidence="2">28M1</strain>
    </source>
</reference>
<protein>
    <submittedName>
        <fullName evidence="2">Uncharacterized protein</fullName>
    </submittedName>
</protein>
<feature type="region of interest" description="Disordered" evidence="1">
    <location>
        <begin position="140"/>
        <end position="216"/>
    </location>
</feature>
<dbReference type="EMBL" id="SWKV01000235">
    <property type="protein sequence ID" value="KAF3029635.1"/>
    <property type="molecule type" value="Genomic_DNA"/>
</dbReference>
<feature type="compositionally biased region" description="Polar residues" evidence="1">
    <location>
        <begin position="192"/>
        <end position="209"/>
    </location>
</feature>
<keyword evidence="3" id="KW-1185">Reference proteome</keyword>
<proteinExistence type="predicted"/>
<evidence type="ECO:0000313" key="2">
    <source>
        <dbReference type="EMBL" id="KAF3029635.1"/>
    </source>
</evidence>
<name>A0A9P4WFL0_9PLEO</name>
<sequence length="345" mass="39179">MEAERKAGIQRMEKHISNRLKEGEDIRSLTRRDLEEIDAALPSILNALRDARGDFMTVSIAYFLHGLWKLAYDTYGALEESKIFSLDERQQLWISAAIKHGLRNRYYAERIRLGEEEAQLHRFITTFGTTGEFREVLCGTNESPAGTAKRRWEDQSDNNGAKRPHLRASSSATRPIEPSAKKRHDPTISAHEMSNTQVQSKSVLNSADDSTSKDDEGLITEQEREAIFCNATVFLHQISVLYVQSKDADLEQRGHVHEVTSEIRAITEGDRLTNVRRERVLVECIVNTDKGDVDRVRLASQVANAFNDLTWLDSVQHELDDVDLVNLRDLVDRMKKMVTSGKSSI</sequence>